<organism evidence="1 2">
    <name type="scientific">Dentiscutata heterogama</name>
    <dbReference type="NCBI Taxonomy" id="1316150"/>
    <lineage>
        <taxon>Eukaryota</taxon>
        <taxon>Fungi</taxon>
        <taxon>Fungi incertae sedis</taxon>
        <taxon>Mucoromycota</taxon>
        <taxon>Glomeromycotina</taxon>
        <taxon>Glomeromycetes</taxon>
        <taxon>Diversisporales</taxon>
        <taxon>Gigasporaceae</taxon>
        <taxon>Dentiscutata</taxon>
    </lineage>
</organism>
<name>A0ACA9M4J7_9GLOM</name>
<evidence type="ECO:0000313" key="1">
    <source>
        <dbReference type="EMBL" id="CAG8567470.1"/>
    </source>
</evidence>
<evidence type="ECO:0000313" key="2">
    <source>
        <dbReference type="Proteomes" id="UP000789702"/>
    </source>
</evidence>
<dbReference type="EMBL" id="CAJVPU010006988">
    <property type="protein sequence ID" value="CAG8567470.1"/>
    <property type="molecule type" value="Genomic_DNA"/>
</dbReference>
<accession>A0ACA9M4J7</accession>
<proteinExistence type="predicted"/>
<protein>
    <submittedName>
        <fullName evidence="1">9008_t:CDS:1</fullName>
    </submittedName>
</protein>
<reference evidence="1" key="1">
    <citation type="submission" date="2021-06" db="EMBL/GenBank/DDBJ databases">
        <authorList>
            <person name="Kallberg Y."/>
            <person name="Tangrot J."/>
            <person name="Rosling A."/>
        </authorList>
    </citation>
    <scope>NUCLEOTIDE SEQUENCE</scope>
    <source>
        <strain evidence="1">IL203A</strain>
    </source>
</reference>
<sequence length="91" mass="10273">MNSSKGSVDGAIHLFDTIALEYIISPEGSDIVVVRDYSSNALVLVPGMEKVVMGEENFYNNFFLCFVIWGWCRVYFNQTEAVLVKLASLNW</sequence>
<dbReference type="Proteomes" id="UP000789702">
    <property type="component" value="Unassembled WGS sequence"/>
</dbReference>
<comment type="caution">
    <text evidence="1">The sequence shown here is derived from an EMBL/GenBank/DDBJ whole genome shotgun (WGS) entry which is preliminary data.</text>
</comment>
<keyword evidence="2" id="KW-1185">Reference proteome</keyword>
<gene>
    <name evidence="1" type="ORF">DHETER_LOCUS5915</name>
</gene>